<sequence>MLRNQGTTYSVLPGVPALGVFIGQKTKKLSKVTCVPYLQLLKIDRYGIQDKQFLIYFGDFQNTVRIYLLPVKRQGSLILSTDYGAVFSGRREQDGPQARAGVVCDMLPSMGPQRALRGPGAADTTGRPLLGK</sequence>
<evidence type="ECO:0000313" key="2">
    <source>
        <dbReference type="Proteomes" id="UP001162501"/>
    </source>
</evidence>
<gene>
    <name evidence="1" type="ORF">MRATA1EN22A_LOCUS17737</name>
</gene>
<dbReference type="EMBL" id="OX596112">
    <property type="protein sequence ID" value="CAN0402275.1"/>
    <property type="molecule type" value="Genomic_DNA"/>
</dbReference>
<accession>A0AC59ZFG0</accession>
<name>A0AC59ZFG0_RANTA</name>
<reference evidence="1" key="1">
    <citation type="submission" date="2023-05" db="EMBL/GenBank/DDBJ databases">
        <authorList>
            <consortium name="ELIXIR-Norway"/>
        </authorList>
    </citation>
    <scope>NUCLEOTIDE SEQUENCE</scope>
</reference>
<proteinExistence type="predicted"/>
<reference evidence="1" key="2">
    <citation type="submission" date="2025-03" db="EMBL/GenBank/DDBJ databases">
        <authorList>
            <consortium name="ELIXIR-Norway"/>
            <consortium name="Elixir Norway"/>
        </authorList>
    </citation>
    <scope>NUCLEOTIDE SEQUENCE</scope>
</reference>
<dbReference type="Proteomes" id="UP001162501">
    <property type="component" value="Chromosome 28"/>
</dbReference>
<protein>
    <submittedName>
        <fullName evidence="1">Uncharacterized protein</fullName>
    </submittedName>
</protein>
<organism evidence="1 2">
    <name type="scientific">Rangifer tarandus platyrhynchus</name>
    <name type="common">Svalbard reindeer</name>
    <dbReference type="NCBI Taxonomy" id="3082113"/>
    <lineage>
        <taxon>Eukaryota</taxon>
        <taxon>Metazoa</taxon>
        <taxon>Chordata</taxon>
        <taxon>Craniata</taxon>
        <taxon>Vertebrata</taxon>
        <taxon>Euteleostomi</taxon>
        <taxon>Mammalia</taxon>
        <taxon>Eutheria</taxon>
        <taxon>Laurasiatheria</taxon>
        <taxon>Artiodactyla</taxon>
        <taxon>Ruminantia</taxon>
        <taxon>Pecora</taxon>
        <taxon>Cervidae</taxon>
        <taxon>Odocoileinae</taxon>
        <taxon>Rangifer</taxon>
    </lineage>
</organism>
<evidence type="ECO:0000313" key="1">
    <source>
        <dbReference type="EMBL" id="CAN0402275.1"/>
    </source>
</evidence>